<dbReference type="Proteomes" id="UP000215453">
    <property type="component" value="Chromosome 18"/>
</dbReference>
<organism evidence="2 3">
    <name type="scientific">Zymoseptoria tritici ST99CH_1A5</name>
    <dbReference type="NCBI Taxonomy" id="1276529"/>
    <lineage>
        <taxon>Eukaryota</taxon>
        <taxon>Fungi</taxon>
        <taxon>Dikarya</taxon>
        <taxon>Ascomycota</taxon>
        <taxon>Pezizomycotina</taxon>
        <taxon>Dothideomycetes</taxon>
        <taxon>Dothideomycetidae</taxon>
        <taxon>Mycosphaerellales</taxon>
        <taxon>Mycosphaerellaceae</taxon>
        <taxon>Zymoseptoria</taxon>
    </lineage>
</organism>
<evidence type="ECO:0000313" key="3">
    <source>
        <dbReference type="Proteomes" id="UP000215453"/>
    </source>
</evidence>
<name>A0A1Y6M3E1_ZYMTR</name>
<feature type="compositionally biased region" description="Low complexity" evidence="1">
    <location>
        <begin position="88"/>
        <end position="100"/>
    </location>
</feature>
<evidence type="ECO:0000256" key="1">
    <source>
        <dbReference type="SAM" id="MobiDB-lite"/>
    </source>
</evidence>
<evidence type="ECO:0000313" key="2">
    <source>
        <dbReference type="EMBL" id="SMY30409.1"/>
    </source>
</evidence>
<sequence>MSGPHDGQKPPRNCILLRQDAGAMSIPYFQLPPKLRQRLSFPADRDSHSQIAESLDGTMDIRQMMNPATPPPPRRELPKNQAPEDPRQPAAAAANPPGTARSDEEQQQQQTPAREATRCLCIPCILNYLGCYIHPVSERQYYPELQGFSRKDQLDIAFEWYWIAVERETDVLQYLYGTASFQDGCWWRPPPVPALMAEVRTVATMESGVEPGVEQGRIVMMAGGDGGGGTRDVAGAGGLVMGEDVRQGRVD</sequence>
<dbReference type="EMBL" id="LT882693">
    <property type="protein sequence ID" value="SMY30409.1"/>
    <property type="molecule type" value="Genomic_DNA"/>
</dbReference>
<feature type="region of interest" description="Disordered" evidence="1">
    <location>
        <begin position="54"/>
        <end position="113"/>
    </location>
</feature>
<gene>
    <name evidence="2" type="ORF">ZT1A5_G11862</name>
</gene>
<reference evidence="2 3" key="1">
    <citation type="submission" date="2016-10" db="EMBL/GenBank/DDBJ databases">
        <authorList>
            <person name="Varghese N."/>
        </authorList>
    </citation>
    <scope>NUCLEOTIDE SEQUENCE [LARGE SCALE GENOMIC DNA]</scope>
</reference>
<feature type="compositionally biased region" description="Basic and acidic residues" evidence="1">
    <location>
        <begin position="73"/>
        <end position="87"/>
    </location>
</feature>
<dbReference type="AlphaFoldDB" id="A0A1Y6M3E1"/>
<proteinExistence type="predicted"/>
<protein>
    <submittedName>
        <fullName evidence="2">Uncharacterized protein</fullName>
    </submittedName>
</protein>
<accession>A0A1Y6M3E1</accession>